<dbReference type="Proteomes" id="UP000503405">
    <property type="component" value="Segment"/>
</dbReference>
<name>A0A6H0X5W1_9CAUD</name>
<keyword evidence="2" id="KW-1185">Reference proteome</keyword>
<proteinExistence type="predicted"/>
<evidence type="ECO:0000313" key="2">
    <source>
        <dbReference type="Proteomes" id="UP000503405"/>
    </source>
</evidence>
<accession>A0A6H0X5W1</accession>
<organism evidence="1 2">
    <name type="scientific">Bacillus phage Izhevsk</name>
    <dbReference type="NCBI Taxonomy" id="2724322"/>
    <lineage>
        <taxon>Viruses</taxon>
        <taxon>Duplodnaviria</taxon>
        <taxon>Heunggongvirae</taxon>
        <taxon>Uroviricota</taxon>
        <taxon>Caudoviricetes</taxon>
        <taxon>Joanripponvirinae</taxon>
        <taxon>Tsamsavirus</taxon>
        <taxon>Tsamsavirus izhevsk</taxon>
    </lineage>
</organism>
<gene>
    <name evidence="1" type="ORF">Izhevsk_23</name>
</gene>
<dbReference type="EMBL" id="MT254578">
    <property type="protein sequence ID" value="QIW89705.1"/>
    <property type="molecule type" value="Genomic_DNA"/>
</dbReference>
<sequence>MMTMTNMLKRERKVYVKVVGDNEYEVLNENKEKVYGSNDDYFIYFKNVNFRANGEIDGRYLGMANENMIDNYCENVSYDELNGFNIKGNKVRTARMVALNNKSGAIIIVSSR</sequence>
<reference evidence="1 2" key="1">
    <citation type="submission" date="2020-03" db="EMBL/GenBank/DDBJ databases">
        <authorList>
            <person name="Skorynina A."/>
            <person name="Kazantseva O."/>
            <person name="Baycher S."/>
            <person name="Piligrimova E."/>
            <person name="Kuliabin V."/>
            <person name="Shadrin A."/>
        </authorList>
    </citation>
    <scope>NUCLEOTIDE SEQUENCE [LARGE SCALE GENOMIC DNA]</scope>
</reference>
<evidence type="ECO:0000313" key="1">
    <source>
        <dbReference type="EMBL" id="QIW89705.1"/>
    </source>
</evidence>
<protein>
    <submittedName>
        <fullName evidence="1">Uncharacterized protein</fullName>
    </submittedName>
</protein>